<reference evidence="1" key="1">
    <citation type="submission" date="2022-09" db="EMBL/GenBank/DDBJ databases">
        <title>Fusarium specimens isolated from Avocado Roots.</title>
        <authorList>
            <person name="Stajich J."/>
            <person name="Roper C."/>
            <person name="Heimlech-Rivalta G."/>
        </authorList>
    </citation>
    <scope>NUCLEOTIDE SEQUENCE</scope>
    <source>
        <strain evidence="1">CF00136</strain>
    </source>
</reference>
<proteinExistence type="predicted"/>
<keyword evidence="2" id="KW-1185">Reference proteome</keyword>
<dbReference type="Proteomes" id="UP001152049">
    <property type="component" value="Unassembled WGS sequence"/>
</dbReference>
<organism evidence="1 2">
    <name type="scientific">Fusarium torreyae</name>
    <dbReference type="NCBI Taxonomy" id="1237075"/>
    <lineage>
        <taxon>Eukaryota</taxon>
        <taxon>Fungi</taxon>
        <taxon>Dikarya</taxon>
        <taxon>Ascomycota</taxon>
        <taxon>Pezizomycotina</taxon>
        <taxon>Sordariomycetes</taxon>
        <taxon>Hypocreomycetidae</taxon>
        <taxon>Hypocreales</taxon>
        <taxon>Nectriaceae</taxon>
        <taxon>Fusarium</taxon>
    </lineage>
</organism>
<protein>
    <submittedName>
        <fullName evidence="1">Uncharacterized protein</fullName>
    </submittedName>
</protein>
<accession>A0A9W8VJ89</accession>
<comment type="caution">
    <text evidence="1">The sequence shown here is derived from an EMBL/GenBank/DDBJ whole genome shotgun (WGS) entry which is preliminary data.</text>
</comment>
<dbReference type="EMBL" id="JAOQAZ010000004">
    <property type="protein sequence ID" value="KAJ4267502.1"/>
    <property type="molecule type" value="Genomic_DNA"/>
</dbReference>
<evidence type="ECO:0000313" key="2">
    <source>
        <dbReference type="Proteomes" id="UP001152049"/>
    </source>
</evidence>
<sequence>MIAGEIAGPAGVGFVAAGGVVAPEHSGVEMAAVVDMLVGVFAGAGEVGVEIDEVDEAGFVAVAEEIEQVVLGGVEWVGLLAELEESVVVAAGTHAEAVVQDGKIEAAAVGHVAADSEEDIQLVGVAADETKEPVDEPAR</sequence>
<gene>
    <name evidence="1" type="ORF">NW762_003609</name>
</gene>
<name>A0A9W8VJ89_9HYPO</name>
<dbReference type="OrthoDB" id="10626432at2759"/>
<dbReference type="AlphaFoldDB" id="A0A9W8VJ89"/>
<evidence type="ECO:0000313" key="1">
    <source>
        <dbReference type="EMBL" id="KAJ4267502.1"/>
    </source>
</evidence>